<accession>A0A7W8HYB2</accession>
<dbReference type="EMBL" id="JACHFZ010000003">
    <property type="protein sequence ID" value="MBB5292159.1"/>
    <property type="molecule type" value="Genomic_DNA"/>
</dbReference>
<feature type="domain" description="CAAX prenyl protease 2/Lysostaphin resistance protein A-like" evidence="2">
    <location>
        <begin position="175"/>
        <end position="284"/>
    </location>
</feature>
<sequence>MTSRRLTQTLPAALVALTWWTLVSRPGVVDPAFAGTIYVAMFAVTVVVFGVLFLALRVATGGSVIYWSTNRRDQVRPIGWMIVAGVAVMLAAGSILAGLGLFDVGAAWATSLLAWTLVPAAFLQFKWVIWPTRLSRPGPLKLLLFGVVAICVAAAWSYAAFSAAPAASRIPWDESVIVSLGAVIVGATAEEVIFRVLLLTALLDRTGSRLQAVFLSSVAFGLTHVPGEMAQSVAAGDWTMIQLIAHEYAPQFLIQTLTGLFLGVIWLRTGSIVLIAATHALFNTGGMLASGF</sequence>
<feature type="transmembrane region" description="Helical" evidence="1">
    <location>
        <begin position="176"/>
        <end position="203"/>
    </location>
</feature>
<dbReference type="GO" id="GO:0080120">
    <property type="term" value="P:CAAX-box protein maturation"/>
    <property type="evidence" value="ECO:0007669"/>
    <property type="project" value="UniProtKB-ARBA"/>
</dbReference>
<evidence type="ECO:0000313" key="4">
    <source>
        <dbReference type="Proteomes" id="UP000566663"/>
    </source>
</evidence>
<evidence type="ECO:0000259" key="2">
    <source>
        <dbReference type="Pfam" id="PF02517"/>
    </source>
</evidence>
<organism evidence="3 4">
    <name type="scientific">Brevundimonas basaltis</name>
    <dbReference type="NCBI Taxonomy" id="472166"/>
    <lineage>
        <taxon>Bacteria</taxon>
        <taxon>Pseudomonadati</taxon>
        <taxon>Pseudomonadota</taxon>
        <taxon>Alphaproteobacteria</taxon>
        <taxon>Caulobacterales</taxon>
        <taxon>Caulobacteraceae</taxon>
        <taxon>Brevundimonas</taxon>
    </lineage>
</organism>
<keyword evidence="3" id="KW-0378">Hydrolase</keyword>
<reference evidence="3 4" key="1">
    <citation type="submission" date="2020-08" db="EMBL/GenBank/DDBJ databases">
        <title>Genomic Encyclopedia of Type Strains, Phase IV (KMG-IV): sequencing the most valuable type-strain genomes for metagenomic binning, comparative biology and taxonomic classification.</title>
        <authorList>
            <person name="Goeker M."/>
        </authorList>
    </citation>
    <scope>NUCLEOTIDE SEQUENCE [LARGE SCALE GENOMIC DNA]</scope>
    <source>
        <strain evidence="3 4">DSM 25335</strain>
    </source>
</reference>
<feature type="transmembrane region" description="Helical" evidence="1">
    <location>
        <begin position="108"/>
        <end position="130"/>
    </location>
</feature>
<name>A0A7W8HYB2_9CAUL</name>
<feature type="transmembrane region" description="Helical" evidence="1">
    <location>
        <begin position="142"/>
        <end position="164"/>
    </location>
</feature>
<comment type="caution">
    <text evidence="3">The sequence shown here is derived from an EMBL/GenBank/DDBJ whole genome shotgun (WGS) entry which is preliminary data.</text>
</comment>
<keyword evidence="1" id="KW-0812">Transmembrane</keyword>
<feature type="transmembrane region" description="Helical" evidence="1">
    <location>
        <begin position="41"/>
        <end position="66"/>
    </location>
</feature>
<dbReference type="GO" id="GO:0004175">
    <property type="term" value="F:endopeptidase activity"/>
    <property type="evidence" value="ECO:0007669"/>
    <property type="project" value="UniProtKB-ARBA"/>
</dbReference>
<dbReference type="GO" id="GO:0006508">
    <property type="term" value="P:proteolysis"/>
    <property type="evidence" value="ECO:0007669"/>
    <property type="project" value="UniProtKB-KW"/>
</dbReference>
<evidence type="ECO:0000256" key="1">
    <source>
        <dbReference type="SAM" id="Phobius"/>
    </source>
</evidence>
<protein>
    <submittedName>
        <fullName evidence="3">Membrane protease YdiL (CAAX protease family)</fullName>
    </submittedName>
</protein>
<dbReference type="RefSeq" id="WP_183254325.1">
    <property type="nucleotide sequence ID" value="NZ_BAAAFF010000002.1"/>
</dbReference>
<dbReference type="InterPro" id="IPR003675">
    <property type="entry name" value="Rce1/LyrA-like_dom"/>
</dbReference>
<keyword evidence="1" id="KW-0472">Membrane</keyword>
<gene>
    <name evidence="3" type="ORF">HNQ67_001679</name>
</gene>
<dbReference type="Proteomes" id="UP000566663">
    <property type="component" value="Unassembled WGS sequence"/>
</dbReference>
<keyword evidence="1" id="KW-1133">Transmembrane helix</keyword>
<proteinExistence type="predicted"/>
<keyword evidence="3" id="KW-0645">Protease</keyword>
<feature type="transmembrane region" description="Helical" evidence="1">
    <location>
        <begin position="78"/>
        <end position="102"/>
    </location>
</feature>
<evidence type="ECO:0000313" key="3">
    <source>
        <dbReference type="EMBL" id="MBB5292159.1"/>
    </source>
</evidence>
<dbReference type="Pfam" id="PF02517">
    <property type="entry name" value="Rce1-like"/>
    <property type="match status" value="1"/>
</dbReference>
<feature type="transmembrane region" description="Helical" evidence="1">
    <location>
        <begin position="260"/>
        <end position="282"/>
    </location>
</feature>
<dbReference type="AlphaFoldDB" id="A0A7W8HYB2"/>
<keyword evidence="4" id="KW-1185">Reference proteome</keyword>